<feature type="coiled-coil region" evidence="3">
    <location>
        <begin position="4"/>
        <end position="31"/>
    </location>
</feature>
<evidence type="ECO:0000256" key="2">
    <source>
        <dbReference type="HAMAP-Rule" id="MF_00274"/>
    </source>
</evidence>
<dbReference type="EMBL" id="DTFV01000141">
    <property type="protein sequence ID" value="HGI31613.1"/>
    <property type="molecule type" value="Genomic_DNA"/>
</dbReference>
<dbReference type="PANTHER" id="PTHR33449:SF1">
    <property type="entry name" value="NUCLEOID-ASSOCIATED PROTEIN YBAB"/>
    <property type="match status" value="1"/>
</dbReference>
<comment type="caution">
    <text evidence="4">The sequence shown here is derived from an EMBL/GenBank/DDBJ whole genome shotgun (WGS) entry which is preliminary data.</text>
</comment>
<evidence type="ECO:0000256" key="3">
    <source>
        <dbReference type="SAM" id="Coils"/>
    </source>
</evidence>
<keyword evidence="2" id="KW-0963">Cytoplasm</keyword>
<comment type="function">
    <text evidence="2">Binds to DNA and alters its conformation. May be involved in regulation of gene expression, nucleoid organization and DNA protection.</text>
</comment>
<comment type="similarity">
    <text evidence="2">Belongs to the YbaB/EbfC family.</text>
</comment>
<dbReference type="NCBIfam" id="TIGR00103">
    <property type="entry name" value="DNA_YbaB_EbfC"/>
    <property type="match status" value="1"/>
</dbReference>
<accession>A0A7V3YIA0</accession>
<proteinExistence type="inferred from homology"/>
<dbReference type="GO" id="GO:0043590">
    <property type="term" value="C:bacterial nucleoid"/>
    <property type="evidence" value="ECO:0007669"/>
    <property type="project" value="UniProtKB-UniRule"/>
</dbReference>
<organism evidence="4">
    <name type="scientific">Candidatus Caldatribacterium californiense</name>
    <dbReference type="NCBI Taxonomy" id="1454726"/>
    <lineage>
        <taxon>Bacteria</taxon>
        <taxon>Pseudomonadati</taxon>
        <taxon>Atribacterota</taxon>
        <taxon>Atribacteria</taxon>
        <taxon>Atribacterales</taxon>
        <taxon>Candidatus Caldatribacteriaceae</taxon>
        <taxon>Candidatus Caldatribacterium</taxon>
    </lineage>
</organism>
<dbReference type="Pfam" id="PF02575">
    <property type="entry name" value="YbaB_DNA_bd"/>
    <property type="match status" value="1"/>
</dbReference>
<keyword evidence="3" id="KW-0175">Coiled coil</keyword>
<dbReference type="GO" id="GO:0005829">
    <property type="term" value="C:cytosol"/>
    <property type="evidence" value="ECO:0007669"/>
    <property type="project" value="TreeGrafter"/>
</dbReference>
<evidence type="ECO:0000313" key="4">
    <source>
        <dbReference type="EMBL" id="HGI31613.1"/>
    </source>
</evidence>
<dbReference type="InterPro" id="IPR036894">
    <property type="entry name" value="YbaB-like_sf"/>
</dbReference>
<dbReference type="Gene3D" id="3.30.1310.10">
    <property type="entry name" value="Nucleoid-associated protein YbaB-like domain"/>
    <property type="match status" value="1"/>
</dbReference>
<keyword evidence="1 2" id="KW-0238">DNA-binding</keyword>
<reference evidence="4" key="1">
    <citation type="journal article" date="2020" name="mSystems">
        <title>Genome- and Community-Level Interaction Insights into Carbon Utilization and Element Cycling Functions of Hydrothermarchaeota in Hydrothermal Sediment.</title>
        <authorList>
            <person name="Zhou Z."/>
            <person name="Liu Y."/>
            <person name="Xu W."/>
            <person name="Pan J."/>
            <person name="Luo Z.H."/>
            <person name="Li M."/>
        </authorList>
    </citation>
    <scope>NUCLEOTIDE SEQUENCE [LARGE SCALE GENOMIC DNA]</scope>
    <source>
        <strain evidence="4">SpSt-747</strain>
    </source>
</reference>
<sequence>MQNWKNLMKEAQKMQAKIARMQEELRQKTVEATSGGGMVRVICNGQQEVLSVVIDPELLEEKDVEMLQDLILVAVNEALNRSRELAQEELAKITGGLNIPGL</sequence>
<dbReference type="InterPro" id="IPR004401">
    <property type="entry name" value="YbaB/EbfC"/>
</dbReference>
<name>A0A7V3YIA0_9BACT</name>
<dbReference type="PANTHER" id="PTHR33449">
    <property type="entry name" value="NUCLEOID-ASSOCIATED PROTEIN YBAB"/>
    <property type="match status" value="1"/>
</dbReference>
<gene>
    <name evidence="4" type="ORF">ENV30_10010</name>
</gene>
<dbReference type="HAMAP" id="MF_00274">
    <property type="entry name" value="DNA_YbaB_EbfC"/>
    <property type="match status" value="1"/>
</dbReference>
<dbReference type="AlphaFoldDB" id="A0A7V3YIA0"/>
<dbReference type="SUPFAM" id="SSF82607">
    <property type="entry name" value="YbaB-like"/>
    <property type="match status" value="1"/>
</dbReference>
<evidence type="ECO:0000256" key="1">
    <source>
        <dbReference type="ARBA" id="ARBA00023125"/>
    </source>
</evidence>
<dbReference type="PIRSF" id="PIRSF004555">
    <property type="entry name" value="UCP004555"/>
    <property type="match status" value="1"/>
</dbReference>
<comment type="subunit">
    <text evidence="2">Homodimer.</text>
</comment>
<comment type="subcellular location">
    <subcellularLocation>
        <location evidence="2">Cytoplasm</location>
        <location evidence="2">Nucleoid</location>
    </subcellularLocation>
</comment>
<dbReference type="GO" id="GO:0003677">
    <property type="term" value="F:DNA binding"/>
    <property type="evidence" value="ECO:0007669"/>
    <property type="project" value="UniProtKB-UniRule"/>
</dbReference>
<protein>
    <recommendedName>
        <fullName evidence="2">Nucleoid-associated protein ENV30_10010</fullName>
    </recommendedName>
</protein>